<gene>
    <name evidence="1" type="ORF">DLM86_31580</name>
</gene>
<accession>A0A2V5KNI9</accession>
<protein>
    <submittedName>
        <fullName evidence="1">Uncharacterized protein</fullName>
    </submittedName>
</protein>
<keyword evidence="2" id="KW-1185">Reference proteome</keyword>
<evidence type="ECO:0000313" key="1">
    <source>
        <dbReference type="EMBL" id="PYI49936.1"/>
    </source>
</evidence>
<comment type="caution">
    <text evidence="1">The sequence shown here is derived from an EMBL/GenBank/DDBJ whole genome shotgun (WGS) entry which is preliminary data.</text>
</comment>
<dbReference type="EMBL" id="QJVJ01000031">
    <property type="protein sequence ID" value="PYI49936.1"/>
    <property type="molecule type" value="Genomic_DNA"/>
</dbReference>
<dbReference type="RefSeq" id="WP_110844221.1">
    <property type="nucleotide sequence ID" value="NZ_QJVJ01000031.1"/>
</dbReference>
<sequence>MLSFADKAAIIESFPELERKDVSLGRVNYHYGQSVHEKKIVVYHLHPNGNGYVYAGLLSGYPTDAKGFVNIRDFGENELRTLLAESIRSLSVPPAERSSPAAGVVREERWVNSEGHSLVLKYEDELWYVFAGLNLESAFETYEEAVDYLAEEGFARS</sequence>
<evidence type="ECO:0000313" key="2">
    <source>
        <dbReference type="Proteomes" id="UP000247476"/>
    </source>
</evidence>
<dbReference type="Proteomes" id="UP000247476">
    <property type="component" value="Unassembled WGS sequence"/>
</dbReference>
<dbReference type="AlphaFoldDB" id="A0A2V5KNI9"/>
<reference evidence="1 2" key="1">
    <citation type="submission" date="2018-05" db="EMBL/GenBank/DDBJ databases">
        <title>Paenibacillus flagellatus sp. nov., isolated from selenium mineral soil.</title>
        <authorList>
            <person name="Dai X."/>
        </authorList>
    </citation>
    <scope>NUCLEOTIDE SEQUENCE [LARGE SCALE GENOMIC DNA]</scope>
    <source>
        <strain evidence="1 2">DXL2</strain>
    </source>
</reference>
<name>A0A2V5KNI9_9BACL</name>
<dbReference type="OrthoDB" id="2360619at2"/>
<proteinExistence type="predicted"/>
<organism evidence="1 2">
    <name type="scientific">Paenibacillus flagellatus</name>
    <dbReference type="NCBI Taxonomy" id="2211139"/>
    <lineage>
        <taxon>Bacteria</taxon>
        <taxon>Bacillati</taxon>
        <taxon>Bacillota</taxon>
        <taxon>Bacilli</taxon>
        <taxon>Bacillales</taxon>
        <taxon>Paenibacillaceae</taxon>
        <taxon>Paenibacillus</taxon>
    </lineage>
</organism>